<proteinExistence type="predicted"/>
<feature type="region of interest" description="Disordered" evidence="1">
    <location>
        <begin position="1"/>
        <end position="87"/>
    </location>
</feature>
<dbReference type="Proteomes" id="UP001066276">
    <property type="component" value="Chromosome 10"/>
</dbReference>
<evidence type="ECO:0000313" key="3">
    <source>
        <dbReference type="Proteomes" id="UP001066276"/>
    </source>
</evidence>
<reference evidence="2" key="1">
    <citation type="journal article" date="2022" name="bioRxiv">
        <title>Sequencing and chromosome-scale assembly of the giantPleurodeles waltlgenome.</title>
        <authorList>
            <person name="Brown T."/>
            <person name="Elewa A."/>
            <person name="Iarovenko S."/>
            <person name="Subramanian E."/>
            <person name="Araus A.J."/>
            <person name="Petzold A."/>
            <person name="Susuki M."/>
            <person name="Suzuki K.-i.T."/>
            <person name="Hayashi T."/>
            <person name="Toyoda A."/>
            <person name="Oliveira C."/>
            <person name="Osipova E."/>
            <person name="Leigh N.D."/>
            <person name="Simon A."/>
            <person name="Yun M.H."/>
        </authorList>
    </citation>
    <scope>NUCLEOTIDE SEQUENCE</scope>
    <source>
        <strain evidence="2">20211129_DDA</strain>
        <tissue evidence="2">Liver</tissue>
    </source>
</reference>
<organism evidence="2 3">
    <name type="scientific">Pleurodeles waltl</name>
    <name type="common">Iberian ribbed newt</name>
    <dbReference type="NCBI Taxonomy" id="8319"/>
    <lineage>
        <taxon>Eukaryota</taxon>
        <taxon>Metazoa</taxon>
        <taxon>Chordata</taxon>
        <taxon>Craniata</taxon>
        <taxon>Vertebrata</taxon>
        <taxon>Euteleostomi</taxon>
        <taxon>Amphibia</taxon>
        <taxon>Batrachia</taxon>
        <taxon>Caudata</taxon>
        <taxon>Salamandroidea</taxon>
        <taxon>Salamandridae</taxon>
        <taxon>Pleurodelinae</taxon>
        <taxon>Pleurodeles</taxon>
    </lineage>
</organism>
<evidence type="ECO:0000313" key="2">
    <source>
        <dbReference type="EMBL" id="KAJ1098397.1"/>
    </source>
</evidence>
<feature type="compositionally biased region" description="Basic and acidic residues" evidence="1">
    <location>
        <begin position="74"/>
        <end position="87"/>
    </location>
</feature>
<dbReference type="EMBL" id="JANPWB010000014">
    <property type="protein sequence ID" value="KAJ1098397.1"/>
    <property type="molecule type" value="Genomic_DNA"/>
</dbReference>
<evidence type="ECO:0000256" key="1">
    <source>
        <dbReference type="SAM" id="MobiDB-lite"/>
    </source>
</evidence>
<keyword evidence="3" id="KW-1185">Reference proteome</keyword>
<comment type="caution">
    <text evidence="2">The sequence shown here is derived from an EMBL/GenBank/DDBJ whole genome shotgun (WGS) entry which is preliminary data.</text>
</comment>
<feature type="compositionally biased region" description="Basic and acidic residues" evidence="1">
    <location>
        <begin position="14"/>
        <end position="34"/>
    </location>
</feature>
<protein>
    <submittedName>
        <fullName evidence="2">Uncharacterized protein</fullName>
    </submittedName>
</protein>
<name>A0AAV7M488_PLEWA</name>
<accession>A0AAV7M488</accession>
<gene>
    <name evidence="2" type="ORF">NDU88_003508</name>
</gene>
<dbReference type="AlphaFoldDB" id="A0AAV7M488"/>
<sequence>MAAASGPHLAELAPRSRETINLTEAKRDHPHSRSDSAATPAPAERGTEQPAEAYEWVTCSGTLEEPPTPTVKGTETRSGRGEITRQQECELMGLRSGLIDGPERSLSAVASPY</sequence>